<dbReference type="AlphaFoldDB" id="A0AAV7PCP2"/>
<dbReference type="Proteomes" id="UP001066276">
    <property type="component" value="Chromosome 7"/>
</dbReference>
<name>A0AAV7PCP2_PLEWA</name>
<accession>A0AAV7PCP2</accession>
<keyword evidence="3" id="KW-1185">Reference proteome</keyword>
<protein>
    <submittedName>
        <fullName evidence="2">Uncharacterized protein</fullName>
    </submittedName>
</protein>
<proteinExistence type="predicted"/>
<organism evidence="2 3">
    <name type="scientific">Pleurodeles waltl</name>
    <name type="common">Iberian ribbed newt</name>
    <dbReference type="NCBI Taxonomy" id="8319"/>
    <lineage>
        <taxon>Eukaryota</taxon>
        <taxon>Metazoa</taxon>
        <taxon>Chordata</taxon>
        <taxon>Craniata</taxon>
        <taxon>Vertebrata</taxon>
        <taxon>Euteleostomi</taxon>
        <taxon>Amphibia</taxon>
        <taxon>Batrachia</taxon>
        <taxon>Caudata</taxon>
        <taxon>Salamandroidea</taxon>
        <taxon>Salamandridae</taxon>
        <taxon>Pleurodelinae</taxon>
        <taxon>Pleurodeles</taxon>
    </lineage>
</organism>
<evidence type="ECO:0000256" key="1">
    <source>
        <dbReference type="SAM" id="MobiDB-lite"/>
    </source>
</evidence>
<sequence length="132" mass="14620">MTQGLGTAHPPLLLVFFFPLGPPTRVDRDSYTVTCQHLRLKQESRRNDGGAPHNMEDGELESDLKRQQLEAKVKELEKRHMETGAGDVKLQQGIACKELKALNMDVEEHALLRTKQMYNVGGNNVGGTALGP</sequence>
<feature type="region of interest" description="Disordered" evidence="1">
    <location>
        <begin position="41"/>
        <end position="68"/>
    </location>
</feature>
<evidence type="ECO:0000313" key="2">
    <source>
        <dbReference type="EMBL" id="KAJ1125216.1"/>
    </source>
</evidence>
<dbReference type="EMBL" id="JANPWB010000011">
    <property type="protein sequence ID" value="KAJ1125216.1"/>
    <property type="molecule type" value="Genomic_DNA"/>
</dbReference>
<evidence type="ECO:0000313" key="3">
    <source>
        <dbReference type="Proteomes" id="UP001066276"/>
    </source>
</evidence>
<comment type="caution">
    <text evidence="2">The sequence shown here is derived from an EMBL/GenBank/DDBJ whole genome shotgun (WGS) entry which is preliminary data.</text>
</comment>
<reference evidence="2" key="1">
    <citation type="journal article" date="2022" name="bioRxiv">
        <title>Sequencing and chromosome-scale assembly of the giantPleurodeles waltlgenome.</title>
        <authorList>
            <person name="Brown T."/>
            <person name="Elewa A."/>
            <person name="Iarovenko S."/>
            <person name="Subramanian E."/>
            <person name="Araus A.J."/>
            <person name="Petzold A."/>
            <person name="Susuki M."/>
            <person name="Suzuki K.-i.T."/>
            <person name="Hayashi T."/>
            <person name="Toyoda A."/>
            <person name="Oliveira C."/>
            <person name="Osipova E."/>
            <person name="Leigh N.D."/>
            <person name="Simon A."/>
            <person name="Yun M.H."/>
        </authorList>
    </citation>
    <scope>NUCLEOTIDE SEQUENCE</scope>
    <source>
        <strain evidence="2">20211129_DDA</strain>
        <tissue evidence="2">Liver</tissue>
    </source>
</reference>
<gene>
    <name evidence="2" type="ORF">NDU88_003650</name>
</gene>